<dbReference type="SUPFAM" id="SSF50182">
    <property type="entry name" value="Sm-like ribonucleoproteins"/>
    <property type="match status" value="1"/>
</dbReference>
<comment type="subcellular location">
    <subcellularLocation>
        <location evidence="1">Membrane</location>
    </subcellularLocation>
</comment>
<feature type="domain" description="Mechanosensitive ion channel MscS" evidence="6">
    <location>
        <begin position="186"/>
        <end position="251"/>
    </location>
</feature>
<dbReference type="InterPro" id="IPR006685">
    <property type="entry name" value="MscS_channel_2nd"/>
</dbReference>
<dbReference type="Proteomes" id="UP001484535">
    <property type="component" value="Unassembled WGS sequence"/>
</dbReference>
<keyword evidence="3 5" id="KW-1133">Transmembrane helix</keyword>
<comment type="caution">
    <text evidence="7">The sequence shown here is derived from an EMBL/GenBank/DDBJ whole genome shotgun (WGS) entry which is preliminary data.</text>
</comment>
<dbReference type="Pfam" id="PF00924">
    <property type="entry name" value="MS_channel_2nd"/>
    <property type="match status" value="1"/>
</dbReference>
<dbReference type="PANTHER" id="PTHR30566">
    <property type="entry name" value="YNAI-RELATED MECHANOSENSITIVE ION CHANNEL"/>
    <property type="match status" value="1"/>
</dbReference>
<sequence length="371" mass="40614">MQQLADRFSVSWPQIGEALIYGSVGIAVALIVHWLIFGVLTRITRSSKSLSDGAIVSSLRSPSRWSMAALGLVLAARETAVLESAWEKIAGFVMPALIGWMALAIMRALVKSAEMHLDLDVEDNLRARQRQTRLRILSRIGTFVVIFITVGLMLLSIPGVRDIGVTLMASAGLAALAVGAAAQPALKSLIAGVQMALTEPIRLGDAVIVGGEWGWIEDIRTTYVVVKVWDERRLVVPTSKFLDEIFQNWTKTTAQLLGTVYLYVDPATRLDPIREKFLELVESNTRWDGRVKHMQVTDLTRDAIEVRLLMTAKDSPTLYDLRCDVREALIQWLAAEMPEALVRSRVISVGADGQPLGAPSAEALAQMGGEG</sequence>
<protein>
    <submittedName>
        <fullName evidence="7">Mechanosensitive ion channel family protein</fullName>
    </submittedName>
</protein>
<proteinExistence type="predicted"/>
<evidence type="ECO:0000313" key="8">
    <source>
        <dbReference type="Proteomes" id="UP001484535"/>
    </source>
</evidence>
<organism evidence="7 8">
    <name type="scientific">Aurantiacibacter flavus</name>
    <dbReference type="NCBI Taxonomy" id="3145232"/>
    <lineage>
        <taxon>Bacteria</taxon>
        <taxon>Pseudomonadati</taxon>
        <taxon>Pseudomonadota</taxon>
        <taxon>Alphaproteobacteria</taxon>
        <taxon>Sphingomonadales</taxon>
        <taxon>Erythrobacteraceae</taxon>
        <taxon>Aurantiacibacter</taxon>
    </lineage>
</organism>
<reference evidence="7 8" key="1">
    <citation type="submission" date="2024-05" db="EMBL/GenBank/DDBJ databases">
        <authorList>
            <person name="Park S."/>
        </authorList>
    </citation>
    <scope>NUCLEOTIDE SEQUENCE [LARGE SCALE GENOMIC DNA]</scope>
    <source>
        <strain evidence="7 8">DGU5</strain>
    </source>
</reference>
<evidence type="ECO:0000256" key="2">
    <source>
        <dbReference type="ARBA" id="ARBA00022692"/>
    </source>
</evidence>
<name>A0ABV0CY58_9SPHN</name>
<evidence type="ECO:0000313" key="7">
    <source>
        <dbReference type="EMBL" id="MEN7537625.1"/>
    </source>
</evidence>
<evidence type="ECO:0000256" key="3">
    <source>
        <dbReference type="ARBA" id="ARBA00022989"/>
    </source>
</evidence>
<evidence type="ECO:0000256" key="5">
    <source>
        <dbReference type="SAM" id="Phobius"/>
    </source>
</evidence>
<feature type="transmembrane region" description="Helical" evidence="5">
    <location>
        <begin position="20"/>
        <end position="44"/>
    </location>
</feature>
<feature type="transmembrane region" description="Helical" evidence="5">
    <location>
        <begin position="136"/>
        <end position="157"/>
    </location>
</feature>
<keyword evidence="4 5" id="KW-0472">Membrane</keyword>
<dbReference type="EMBL" id="JBDLBR010000003">
    <property type="protein sequence ID" value="MEN7537625.1"/>
    <property type="molecule type" value="Genomic_DNA"/>
</dbReference>
<keyword evidence="8" id="KW-1185">Reference proteome</keyword>
<keyword evidence="2 5" id="KW-0812">Transmembrane</keyword>
<evidence type="ECO:0000256" key="1">
    <source>
        <dbReference type="ARBA" id="ARBA00004370"/>
    </source>
</evidence>
<evidence type="ECO:0000256" key="4">
    <source>
        <dbReference type="ARBA" id="ARBA00023136"/>
    </source>
</evidence>
<dbReference type="InterPro" id="IPR023408">
    <property type="entry name" value="MscS_beta-dom_sf"/>
</dbReference>
<evidence type="ECO:0000259" key="6">
    <source>
        <dbReference type="Pfam" id="PF00924"/>
    </source>
</evidence>
<accession>A0ABV0CY58</accession>
<dbReference type="PANTHER" id="PTHR30566:SF25">
    <property type="entry name" value="INNER MEMBRANE PROTEIN"/>
    <property type="match status" value="1"/>
</dbReference>
<dbReference type="InterPro" id="IPR010920">
    <property type="entry name" value="LSM_dom_sf"/>
</dbReference>
<dbReference type="RefSeq" id="WP_346785069.1">
    <property type="nucleotide sequence ID" value="NZ_JBDLBR010000003.1"/>
</dbReference>
<dbReference type="Gene3D" id="1.10.287.1260">
    <property type="match status" value="1"/>
</dbReference>
<dbReference type="Gene3D" id="2.30.30.60">
    <property type="match status" value="1"/>
</dbReference>
<gene>
    <name evidence="7" type="ORF">ABDJ38_10605</name>
</gene>